<reference evidence="1" key="1">
    <citation type="journal article" date="2021" name="bioRxiv">
        <title>Unraveling nitrogen, sulfur and carbon metabolic pathways and microbial community transcriptional responses to substrate deprivation and toxicity stresses in a bioreactor mimicking anoxic brackish coastal sediment conditions.</title>
        <authorList>
            <person name="Martins P.D."/>
            <person name="Echeveste M.J."/>
            <person name="Arshad A."/>
            <person name="Kurth J."/>
            <person name="Ouboter H."/>
            <person name="Jetten M.S.M."/>
            <person name="Welte C.U."/>
        </authorList>
    </citation>
    <scope>NUCLEOTIDE SEQUENCE</scope>
    <source>
        <strain evidence="1">MAG_39</strain>
    </source>
</reference>
<accession>A0A953J840</accession>
<evidence type="ECO:0000313" key="1">
    <source>
        <dbReference type="EMBL" id="MBZ0154919.1"/>
    </source>
</evidence>
<gene>
    <name evidence="1" type="ORF">K8I29_01730</name>
</gene>
<evidence type="ECO:0000313" key="2">
    <source>
        <dbReference type="Proteomes" id="UP000705867"/>
    </source>
</evidence>
<sequence length="88" mass="10037">MTKKKIAKSAREFDKRFDEGEDIHELVDMSKATVIHHGKKVRITLDIAESLVKEIDEIRKEIGVDRGALIKIWLHERVKKEKTAGAAS</sequence>
<protein>
    <submittedName>
        <fullName evidence="1">CopG family transcriptional regulator</fullName>
    </submittedName>
</protein>
<comment type="caution">
    <text evidence="1">The sequence shown here is derived from an EMBL/GenBank/DDBJ whole genome shotgun (WGS) entry which is preliminary data.</text>
</comment>
<dbReference type="AlphaFoldDB" id="A0A953J840"/>
<name>A0A953J840_9BACT</name>
<dbReference type="Proteomes" id="UP000705867">
    <property type="component" value="Unassembled WGS sequence"/>
</dbReference>
<dbReference type="EMBL" id="JAIOIV010000015">
    <property type="protein sequence ID" value="MBZ0154919.1"/>
    <property type="molecule type" value="Genomic_DNA"/>
</dbReference>
<reference evidence="1" key="2">
    <citation type="submission" date="2021-08" db="EMBL/GenBank/DDBJ databases">
        <authorList>
            <person name="Dalcin Martins P."/>
        </authorList>
    </citation>
    <scope>NUCLEOTIDE SEQUENCE</scope>
    <source>
        <strain evidence="1">MAG_39</strain>
    </source>
</reference>
<proteinExistence type="predicted"/>
<organism evidence="1 2">
    <name type="scientific">Candidatus Nitrobium versatile</name>
    <dbReference type="NCBI Taxonomy" id="2884831"/>
    <lineage>
        <taxon>Bacteria</taxon>
        <taxon>Pseudomonadati</taxon>
        <taxon>Nitrospirota</taxon>
        <taxon>Nitrospiria</taxon>
        <taxon>Nitrospirales</taxon>
        <taxon>Nitrospiraceae</taxon>
        <taxon>Candidatus Nitrobium</taxon>
    </lineage>
</organism>
<dbReference type="NCBIfam" id="NF047399">
    <property type="entry name" value="BrnA_antitoxin_add"/>
    <property type="match status" value="1"/>
</dbReference>